<evidence type="ECO:0000313" key="2">
    <source>
        <dbReference type="Proteomes" id="UP000593567"/>
    </source>
</evidence>
<dbReference type="OrthoDB" id="77828at2759"/>
<reference evidence="1" key="1">
    <citation type="submission" date="2020-06" db="EMBL/GenBank/DDBJ databases">
        <title>Draft genome of Bugula neritina, a colonial animal packing powerful symbionts and potential medicines.</title>
        <authorList>
            <person name="Rayko M."/>
        </authorList>
    </citation>
    <scope>NUCLEOTIDE SEQUENCE [LARGE SCALE GENOMIC DNA]</scope>
    <source>
        <strain evidence="1">Kwan_BN1</strain>
    </source>
</reference>
<protein>
    <submittedName>
        <fullName evidence="1">Uncharacterized protein</fullName>
    </submittedName>
</protein>
<dbReference type="AlphaFoldDB" id="A0A7J7JT54"/>
<gene>
    <name evidence="1" type="ORF">EB796_012829</name>
</gene>
<name>A0A7J7JT54_BUGNE</name>
<evidence type="ECO:0000313" key="1">
    <source>
        <dbReference type="EMBL" id="KAF6028844.1"/>
    </source>
</evidence>
<proteinExistence type="predicted"/>
<dbReference type="Gene3D" id="2.40.50.140">
    <property type="entry name" value="Nucleic acid-binding proteins"/>
    <property type="match status" value="1"/>
</dbReference>
<keyword evidence="2" id="KW-1185">Reference proteome</keyword>
<dbReference type="EMBL" id="VXIV02001900">
    <property type="protein sequence ID" value="KAF6028844.1"/>
    <property type="molecule type" value="Genomic_DNA"/>
</dbReference>
<dbReference type="InterPro" id="IPR012340">
    <property type="entry name" value="NA-bd_OB-fold"/>
</dbReference>
<sequence length="315" mass="35241">MELECGLSPTFLLYNKLLIRHIHSLQIHSNGVCYVIPSTDKLIHKVEVVALVRKVYRNAERGFLIISVDDGSACMQCLISNHLVQEYAAPLSQDVEVLGSALTTLSLTLTPPSIRIGHMIRLRGIVSGTPDHRQLKRLKVLEFGIEQSCDAFSDWIFEVSDVWNNIFSGSDTALLTGARDSGQKTLEEHLKLWTAVEPRVMKLSSRELDLATFQDIVSREAKRLLHDDTFVKDRWDSFLSYLIDSGPVFKDNSGRVLVATALPKLISIVIECVKGSGELKSITQSVCSKYKSGVTRAVVKYVLGYLEQEVLFTQM</sequence>
<comment type="caution">
    <text evidence="1">The sequence shown here is derived from an EMBL/GenBank/DDBJ whole genome shotgun (WGS) entry which is preliminary data.</text>
</comment>
<accession>A0A7J7JT54</accession>
<organism evidence="1 2">
    <name type="scientific">Bugula neritina</name>
    <name type="common">Brown bryozoan</name>
    <name type="synonym">Sertularia neritina</name>
    <dbReference type="NCBI Taxonomy" id="10212"/>
    <lineage>
        <taxon>Eukaryota</taxon>
        <taxon>Metazoa</taxon>
        <taxon>Spiralia</taxon>
        <taxon>Lophotrochozoa</taxon>
        <taxon>Bryozoa</taxon>
        <taxon>Gymnolaemata</taxon>
        <taxon>Cheilostomatida</taxon>
        <taxon>Flustrina</taxon>
        <taxon>Buguloidea</taxon>
        <taxon>Bugulidae</taxon>
        <taxon>Bugula</taxon>
    </lineage>
</organism>
<dbReference type="Proteomes" id="UP000593567">
    <property type="component" value="Unassembled WGS sequence"/>
</dbReference>